<keyword evidence="4" id="KW-1185">Reference proteome</keyword>
<dbReference type="Proteomes" id="UP000032430">
    <property type="component" value="Chromosome I"/>
</dbReference>
<name>A0A098G003_9GAMM</name>
<dbReference type="SUPFAM" id="SSF69786">
    <property type="entry name" value="YggU-like"/>
    <property type="match status" value="1"/>
</dbReference>
<dbReference type="AlphaFoldDB" id="A0A098G003"/>
<dbReference type="NCBIfam" id="TIGR00251">
    <property type="entry name" value="DUF167 family protein"/>
    <property type="match status" value="1"/>
</dbReference>
<reference evidence="4" key="1">
    <citation type="submission" date="2014-09" db="EMBL/GenBank/DDBJ databases">
        <authorList>
            <person name="Gomez-Valero L."/>
        </authorList>
    </citation>
    <scope>NUCLEOTIDE SEQUENCE [LARGE SCALE GENOMIC DNA]</scope>
    <source>
        <strain evidence="4">ATCC700992</strain>
    </source>
</reference>
<dbReference type="RefSeq" id="WP_045094624.1">
    <property type="nucleotide sequence ID" value="NZ_LN614827.1"/>
</dbReference>
<dbReference type="InterPro" id="IPR003746">
    <property type="entry name" value="DUF167"/>
</dbReference>
<dbReference type="EMBL" id="LN614827">
    <property type="protein sequence ID" value="CEG55817.1"/>
    <property type="molecule type" value="Genomic_DNA"/>
</dbReference>
<evidence type="ECO:0000313" key="4">
    <source>
        <dbReference type="Proteomes" id="UP000032430"/>
    </source>
</evidence>
<dbReference type="KEGG" id="lfa:LFA_0347"/>
<sequence length="98" mass="11176">MWFKITNERVTLQVYVKPNASKTALLEINQDALHIAVHAQPQDGKANKELILFIAKLLKIPKTQIMLVRGQESRHKLLSLPLTETLQQFINSPSSFKI</sequence>
<protein>
    <recommendedName>
        <fullName evidence="2">UPF0235 protein LFA_0347</fullName>
    </recommendedName>
</protein>
<dbReference type="PANTHER" id="PTHR13420:SF7">
    <property type="entry name" value="UPF0235 PROTEIN C15ORF40"/>
    <property type="match status" value="1"/>
</dbReference>
<dbReference type="InterPro" id="IPR036591">
    <property type="entry name" value="YggU-like_sf"/>
</dbReference>
<dbReference type="PANTHER" id="PTHR13420">
    <property type="entry name" value="UPF0235 PROTEIN C15ORF40"/>
    <property type="match status" value="1"/>
</dbReference>
<dbReference type="HAMAP" id="MF_00634">
    <property type="entry name" value="UPF0235"/>
    <property type="match status" value="1"/>
</dbReference>
<dbReference type="HOGENOM" id="CLU_130694_5_1_6"/>
<evidence type="ECO:0000256" key="2">
    <source>
        <dbReference type="HAMAP-Rule" id="MF_00634"/>
    </source>
</evidence>
<proteinExistence type="inferred from homology"/>
<dbReference type="Gene3D" id="3.30.1200.10">
    <property type="entry name" value="YggU-like"/>
    <property type="match status" value="1"/>
</dbReference>
<evidence type="ECO:0000313" key="3">
    <source>
        <dbReference type="EMBL" id="CEG55817.1"/>
    </source>
</evidence>
<comment type="similarity">
    <text evidence="1 2">Belongs to the UPF0235 family.</text>
</comment>
<organism evidence="3 4">
    <name type="scientific">Legionella fallonii LLAP-10</name>
    <dbReference type="NCBI Taxonomy" id="1212491"/>
    <lineage>
        <taxon>Bacteria</taxon>
        <taxon>Pseudomonadati</taxon>
        <taxon>Pseudomonadota</taxon>
        <taxon>Gammaproteobacteria</taxon>
        <taxon>Legionellales</taxon>
        <taxon>Legionellaceae</taxon>
        <taxon>Legionella</taxon>
    </lineage>
</organism>
<evidence type="ECO:0000256" key="1">
    <source>
        <dbReference type="ARBA" id="ARBA00010364"/>
    </source>
</evidence>
<accession>A0A098G003</accession>
<gene>
    <name evidence="3" type="ORF">LFA_0347</name>
</gene>
<dbReference type="SMART" id="SM01152">
    <property type="entry name" value="DUF167"/>
    <property type="match status" value="1"/>
</dbReference>
<dbReference type="Pfam" id="PF02594">
    <property type="entry name" value="DUF167"/>
    <property type="match status" value="1"/>
</dbReference>
<dbReference type="OrthoDB" id="9800587at2"/>
<dbReference type="GO" id="GO:0005737">
    <property type="term" value="C:cytoplasm"/>
    <property type="evidence" value="ECO:0007669"/>
    <property type="project" value="TreeGrafter"/>
</dbReference>